<keyword evidence="3" id="KW-1185">Reference proteome</keyword>
<sequence length="113" mass="12284">MRLGCVYGGCLLLFLFGFCALACIAIFADFFLLYFFGFVSVVISSTETNSCICFSVFVFLSFVFLYFVVNEKSTADFLLSLLTCDPTCAFGLLGEGGNGLPRLKSVAKRNGEG</sequence>
<reference evidence="2" key="1">
    <citation type="submission" date="2019-10" db="EMBL/GenBank/DDBJ databases">
        <title>Draft genome sequence of Panacibacter sp. KCS-6.</title>
        <authorList>
            <person name="Yim K.J."/>
        </authorList>
    </citation>
    <scope>NUCLEOTIDE SEQUENCE</scope>
    <source>
        <strain evidence="2">KCS-6</strain>
    </source>
</reference>
<dbReference type="EMBL" id="WHPF01000019">
    <property type="protein sequence ID" value="NNV57792.1"/>
    <property type="molecule type" value="Genomic_DNA"/>
</dbReference>
<gene>
    <name evidence="2" type="ORF">GD597_20155</name>
</gene>
<feature type="transmembrane region" description="Helical" evidence="1">
    <location>
        <begin position="51"/>
        <end position="69"/>
    </location>
</feature>
<evidence type="ECO:0000313" key="2">
    <source>
        <dbReference type="EMBL" id="NNV57792.1"/>
    </source>
</evidence>
<name>A0A8J8FI44_9BACT</name>
<proteinExistence type="predicted"/>
<accession>A0A8J8FI44</accession>
<dbReference type="Proteomes" id="UP000598971">
    <property type="component" value="Unassembled WGS sequence"/>
</dbReference>
<keyword evidence="1" id="KW-0812">Transmembrane</keyword>
<organism evidence="2 3">
    <name type="scientific">Limnovirga soli</name>
    <dbReference type="NCBI Taxonomy" id="2656915"/>
    <lineage>
        <taxon>Bacteria</taxon>
        <taxon>Pseudomonadati</taxon>
        <taxon>Bacteroidota</taxon>
        <taxon>Chitinophagia</taxon>
        <taxon>Chitinophagales</taxon>
        <taxon>Chitinophagaceae</taxon>
        <taxon>Limnovirga</taxon>
    </lineage>
</organism>
<keyword evidence="1" id="KW-1133">Transmembrane helix</keyword>
<dbReference type="RefSeq" id="WP_171609741.1">
    <property type="nucleotide sequence ID" value="NZ_WHPF01000019.1"/>
</dbReference>
<comment type="caution">
    <text evidence="2">The sequence shown here is derived from an EMBL/GenBank/DDBJ whole genome shotgun (WGS) entry which is preliminary data.</text>
</comment>
<evidence type="ECO:0000256" key="1">
    <source>
        <dbReference type="SAM" id="Phobius"/>
    </source>
</evidence>
<dbReference type="AlphaFoldDB" id="A0A8J8FI44"/>
<keyword evidence="1" id="KW-0472">Membrane</keyword>
<evidence type="ECO:0000313" key="3">
    <source>
        <dbReference type="Proteomes" id="UP000598971"/>
    </source>
</evidence>
<feature type="transmembrane region" description="Helical" evidence="1">
    <location>
        <begin position="6"/>
        <end position="39"/>
    </location>
</feature>
<protein>
    <submittedName>
        <fullName evidence="2">Uncharacterized protein</fullName>
    </submittedName>
</protein>